<dbReference type="VEuPathDB" id="FungiDB:BD410DRAFT_814444"/>
<dbReference type="GO" id="GO:0005840">
    <property type="term" value="C:ribosome"/>
    <property type="evidence" value="ECO:0007669"/>
    <property type="project" value="UniProtKB-KW"/>
</dbReference>
<dbReference type="InterPro" id="IPR027408">
    <property type="entry name" value="PNPase/RNase_PH_dom_sf"/>
</dbReference>
<dbReference type="InterPro" id="IPR020568">
    <property type="entry name" value="Ribosomal_Su5_D2-typ_SF"/>
</dbReference>
<comment type="similarity">
    <text evidence="3">Belongs to the RNase PH family.</text>
</comment>
<dbReference type="GO" id="GO:0034475">
    <property type="term" value="P:U4 snRNA 3'-end processing"/>
    <property type="evidence" value="ECO:0007669"/>
    <property type="project" value="TreeGrafter"/>
</dbReference>
<keyword evidence="9" id="KW-1185">Reference proteome</keyword>
<dbReference type="SUPFAM" id="SSF54211">
    <property type="entry name" value="Ribosomal protein S5 domain 2-like"/>
    <property type="match status" value="1"/>
</dbReference>
<dbReference type="InterPro" id="IPR050590">
    <property type="entry name" value="Exosome_comp_Rrp42_subfam"/>
</dbReference>
<comment type="subcellular location">
    <subcellularLocation>
        <location evidence="1">Cytoplasm</location>
    </subcellularLocation>
    <subcellularLocation>
        <location evidence="2">Nucleus</location>
        <location evidence="2">Nucleolus</location>
    </subcellularLocation>
</comment>
<dbReference type="SUPFAM" id="SSF55666">
    <property type="entry name" value="Ribonuclease PH domain 2-like"/>
    <property type="match status" value="1"/>
</dbReference>
<dbReference type="OrthoDB" id="272245at2759"/>
<dbReference type="PANTHER" id="PTHR11097:SF8">
    <property type="entry name" value="EXOSOME COMPLEX COMPONENT RRP42"/>
    <property type="match status" value="1"/>
</dbReference>
<dbReference type="GO" id="GO:0035925">
    <property type="term" value="F:mRNA 3'-UTR AU-rich region binding"/>
    <property type="evidence" value="ECO:0007669"/>
    <property type="project" value="TreeGrafter"/>
</dbReference>
<evidence type="ECO:0000259" key="7">
    <source>
        <dbReference type="Pfam" id="PF01138"/>
    </source>
</evidence>
<name>A0A4Y7Q7E3_9AGAM</name>
<dbReference type="STRING" id="50990.A0A4Y7Q7E3"/>
<dbReference type="GO" id="GO:0071035">
    <property type="term" value="P:nuclear polyadenylation-dependent rRNA catabolic process"/>
    <property type="evidence" value="ECO:0007669"/>
    <property type="project" value="TreeGrafter"/>
</dbReference>
<keyword evidence="5" id="KW-0271">Exosome</keyword>
<dbReference type="InterPro" id="IPR036345">
    <property type="entry name" value="ExoRNase_PH_dom2_sf"/>
</dbReference>
<dbReference type="GO" id="GO:0016075">
    <property type="term" value="P:rRNA catabolic process"/>
    <property type="evidence" value="ECO:0007669"/>
    <property type="project" value="TreeGrafter"/>
</dbReference>
<gene>
    <name evidence="8" type="ORF">BD410DRAFT_814444</name>
</gene>
<dbReference type="GO" id="GO:0034476">
    <property type="term" value="P:U5 snRNA 3'-end processing"/>
    <property type="evidence" value="ECO:0007669"/>
    <property type="project" value="TreeGrafter"/>
</dbReference>
<evidence type="ECO:0000256" key="5">
    <source>
        <dbReference type="ARBA" id="ARBA00022835"/>
    </source>
</evidence>
<evidence type="ECO:0000256" key="2">
    <source>
        <dbReference type="ARBA" id="ARBA00004604"/>
    </source>
</evidence>
<organism evidence="8 9">
    <name type="scientific">Rickenella mellea</name>
    <dbReference type="NCBI Taxonomy" id="50990"/>
    <lineage>
        <taxon>Eukaryota</taxon>
        <taxon>Fungi</taxon>
        <taxon>Dikarya</taxon>
        <taxon>Basidiomycota</taxon>
        <taxon>Agaricomycotina</taxon>
        <taxon>Agaricomycetes</taxon>
        <taxon>Hymenochaetales</taxon>
        <taxon>Rickenellaceae</taxon>
        <taxon>Rickenella</taxon>
    </lineage>
</organism>
<keyword evidence="4" id="KW-0963">Cytoplasm</keyword>
<evidence type="ECO:0000256" key="4">
    <source>
        <dbReference type="ARBA" id="ARBA00022490"/>
    </source>
</evidence>
<keyword evidence="8" id="KW-0687">Ribonucleoprotein</keyword>
<dbReference type="GO" id="GO:0005730">
    <property type="term" value="C:nucleolus"/>
    <property type="evidence" value="ECO:0007669"/>
    <property type="project" value="UniProtKB-SubCell"/>
</dbReference>
<dbReference type="Proteomes" id="UP000294933">
    <property type="component" value="Unassembled WGS sequence"/>
</dbReference>
<keyword evidence="8" id="KW-0689">Ribosomal protein</keyword>
<dbReference type="EMBL" id="ML170170">
    <property type="protein sequence ID" value="TDL23355.1"/>
    <property type="molecule type" value="Genomic_DNA"/>
</dbReference>
<dbReference type="InterPro" id="IPR001247">
    <property type="entry name" value="ExoRNase_PH_dom1"/>
</dbReference>
<dbReference type="GO" id="GO:0071038">
    <property type="term" value="P:TRAMP-dependent tRNA surveillance pathway"/>
    <property type="evidence" value="ECO:0007669"/>
    <property type="project" value="TreeGrafter"/>
</dbReference>
<proteinExistence type="inferred from homology"/>
<dbReference type="GO" id="GO:0034473">
    <property type="term" value="P:U1 snRNA 3'-end processing"/>
    <property type="evidence" value="ECO:0007669"/>
    <property type="project" value="TreeGrafter"/>
</dbReference>
<dbReference type="GO" id="GO:0000177">
    <property type="term" value="C:cytoplasmic exosome (RNase complex)"/>
    <property type="evidence" value="ECO:0007669"/>
    <property type="project" value="TreeGrafter"/>
</dbReference>
<protein>
    <recommendedName>
        <fullName evidence="6">Ribosomal RNA-processing protein 42</fullName>
    </recommendedName>
</protein>
<evidence type="ECO:0000313" key="9">
    <source>
        <dbReference type="Proteomes" id="UP000294933"/>
    </source>
</evidence>
<sequence length="350" mass="37666">MSGGQHIVRIVAQRGIGFSIDRVVCRSPIITINFVDDAFVVAPKGNYRNIALETGVAPLANGSARISIGGGPHGIGGGIPGTEVVAAVKLEVEDVQTEEGVDGGRIVCAVSCSPSAYPNLTNNALDDLQSDLSSVLHQTLSHSSLHPPNLTILAGRKSWLLHLDVVVLTDSGSIYDALFLASAAALRDTRVPRTRGIEYKAQSRRATEEDIPMGDAGRSGFDTRALKKSTDFELTDYWDEGEPLGKSESWPVCITLSLLPPIHYLDATPLEESATMSRLLLFFAFPNSASGNSVLQGMRLLGPGETDLQIMKTLIPLGEKYARDLKRGLDAKLHSEALRRNPATRNKMAR</sequence>
<evidence type="ECO:0000256" key="6">
    <source>
        <dbReference type="ARBA" id="ARBA00042523"/>
    </source>
</evidence>
<dbReference type="Pfam" id="PF01138">
    <property type="entry name" value="RNase_PH"/>
    <property type="match status" value="1"/>
</dbReference>
<dbReference type="GO" id="GO:0000176">
    <property type="term" value="C:nuclear exosome (RNase complex)"/>
    <property type="evidence" value="ECO:0007669"/>
    <property type="project" value="TreeGrafter"/>
</dbReference>
<dbReference type="PANTHER" id="PTHR11097">
    <property type="entry name" value="EXOSOME COMPLEX EXONUCLEASE RIBOSOMAL RNA PROCESSING PROTEIN"/>
    <property type="match status" value="1"/>
</dbReference>
<feature type="domain" description="Exoribonuclease phosphorolytic" evidence="7">
    <location>
        <begin position="47"/>
        <end position="192"/>
    </location>
</feature>
<reference evidence="8 9" key="1">
    <citation type="submission" date="2018-06" db="EMBL/GenBank/DDBJ databases">
        <title>A transcriptomic atlas of mushroom development highlights an independent origin of complex multicellularity.</title>
        <authorList>
            <consortium name="DOE Joint Genome Institute"/>
            <person name="Krizsan K."/>
            <person name="Almasi E."/>
            <person name="Merenyi Z."/>
            <person name="Sahu N."/>
            <person name="Viragh M."/>
            <person name="Koszo T."/>
            <person name="Mondo S."/>
            <person name="Kiss B."/>
            <person name="Balint B."/>
            <person name="Kues U."/>
            <person name="Barry K."/>
            <person name="Hegedus J.C."/>
            <person name="Henrissat B."/>
            <person name="Johnson J."/>
            <person name="Lipzen A."/>
            <person name="Ohm R."/>
            <person name="Nagy I."/>
            <person name="Pangilinan J."/>
            <person name="Yan J."/>
            <person name="Xiong Y."/>
            <person name="Grigoriev I.V."/>
            <person name="Hibbett D.S."/>
            <person name="Nagy L.G."/>
        </authorList>
    </citation>
    <scope>NUCLEOTIDE SEQUENCE [LARGE SCALE GENOMIC DNA]</scope>
    <source>
        <strain evidence="8 9">SZMC22713</strain>
    </source>
</reference>
<evidence type="ECO:0000313" key="8">
    <source>
        <dbReference type="EMBL" id="TDL23355.1"/>
    </source>
</evidence>
<dbReference type="Gene3D" id="3.30.230.70">
    <property type="entry name" value="GHMP Kinase, N-terminal domain"/>
    <property type="match status" value="1"/>
</dbReference>
<dbReference type="GO" id="GO:0071028">
    <property type="term" value="P:nuclear mRNA surveillance"/>
    <property type="evidence" value="ECO:0007669"/>
    <property type="project" value="TreeGrafter"/>
</dbReference>
<evidence type="ECO:0000256" key="1">
    <source>
        <dbReference type="ARBA" id="ARBA00004496"/>
    </source>
</evidence>
<accession>A0A4Y7Q7E3</accession>
<dbReference type="GO" id="GO:0000467">
    <property type="term" value="P:exonucleolytic trimming to generate mature 3'-end of 5.8S rRNA from tricistronic rRNA transcript (SSU-rRNA, 5.8S rRNA, LSU-rRNA)"/>
    <property type="evidence" value="ECO:0007669"/>
    <property type="project" value="TreeGrafter"/>
</dbReference>
<evidence type="ECO:0000256" key="3">
    <source>
        <dbReference type="ARBA" id="ARBA00006678"/>
    </source>
</evidence>
<dbReference type="AlphaFoldDB" id="A0A4Y7Q7E3"/>